<comment type="caution">
    <text evidence="1">The sequence shown here is derived from an EMBL/GenBank/DDBJ whole genome shotgun (WGS) entry which is preliminary data.</text>
</comment>
<dbReference type="EMBL" id="QGKY02000094">
    <property type="protein sequence ID" value="KAF2603916.1"/>
    <property type="molecule type" value="Genomic_DNA"/>
</dbReference>
<evidence type="ECO:0000313" key="1">
    <source>
        <dbReference type="EMBL" id="KAF2603916.1"/>
    </source>
</evidence>
<organism evidence="1">
    <name type="scientific">Brassica cretica</name>
    <name type="common">Mustard</name>
    <dbReference type="NCBI Taxonomy" id="69181"/>
    <lineage>
        <taxon>Eukaryota</taxon>
        <taxon>Viridiplantae</taxon>
        <taxon>Streptophyta</taxon>
        <taxon>Embryophyta</taxon>
        <taxon>Tracheophyta</taxon>
        <taxon>Spermatophyta</taxon>
        <taxon>Magnoliopsida</taxon>
        <taxon>eudicotyledons</taxon>
        <taxon>Gunneridae</taxon>
        <taxon>Pentapetalae</taxon>
        <taxon>rosids</taxon>
        <taxon>malvids</taxon>
        <taxon>Brassicales</taxon>
        <taxon>Brassicaceae</taxon>
        <taxon>Brassiceae</taxon>
        <taxon>Brassica</taxon>
    </lineage>
</organism>
<sequence>MLLTMSFCVSDTTNDLELKDAADNEINTEMLAFLELHRNQHGRNVMIMSGDQFAIETLGVFKAAGFKTLAAWYFHARSEPYMKKVLQPAQRAGARALLVLRREEQVYSFNLFLALASCLPLKSQISRISVMSDFYDRRQATRTVPGSAMLSTCWREDPPDGDVGSGIQAKLLYVPGETHEQLQYVEERGLNQIQSVEIGAIRMLKISGFLQPPYA</sequence>
<accession>A0A8S9LEY3</accession>
<protein>
    <submittedName>
        <fullName evidence="1">Uncharacterized protein</fullName>
    </submittedName>
</protein>
<gene>
    <name evidence="1" type="ORF">F2Q70_00028524</name>
</gene>
<proteinExistence type="predicted"/>
<dbReference type="AlphaFoldDB" id="A0A8S9LEY3"/>
<reference evidence="1" key="1">
    <citation type="submission" date="2019-12" db="EMBL/GenBank/DDBJ databases">
        <title>Genome sequencing and annotation of Brassica cretica.</title>
        <authorList>
            <person name="Studholme D.J."/>
            <person name="Sarris P.F."/>
        </authorList>
    </citation>
    <scope>NUCLEOTIDE SEQUENCE</scope>
    <source>
        <strain evidence="1">PFS-102/07</strain>
        <tissue evidence="1">Leaf</tissue>
    </source>
</reference>
<name>A0A8S9LEY3_BRACR</name>